<reference evidence="2 3" key="1">
    <citation type="submission" date="2022-02" db="EMBL/GenBank/DDBJ databases">
        <authorList>
            <person name="Min J."/>
        </authorList>
    </citation>
    <scope>NUCLEOTIDE SEQUENCE [LARGE SCALE GENOMIC DNA]</scope>
    <source>
        <strain evidence="2 3">GR10-1</strain>
    </source>
</reference>
<dbReference type="InterPro" id="IPR011990">
    <property type="entry name" value="TPR-like_helical_dom_sf"/>
</dbReference>
<evidence type="ECO:0000256" key="1">
    <source>
        <dbReference type="PROSITE-ProRule" id="PRU00339"/>
    </source>
</evidence>
<dbReference type="SUPFAM" id="SSF48452">
    <property type="entry name" value="TPR-like"/>
    <property type="match status" value="1"/>
</dbReference>
<dbReference type="Pfam" id="PF13424">
    <property type="entry name" value="TPR_12"/>
    <property type="match status" value="1"/>
</dbReference>
<dbReference type="Proteomes" id="UP001202248">
    <property type="component" value="Unassembled WGS sequence"/>
</dbReference>
<dbReference type="PANTHER" id="PTHR10098">
    <property type="entry name" value="RAPSYN-RELATED"/>
    <property type="match status" value="1"/>
</dbReference>
<proteinExistence type="predicted"/>
<sequence length="230" mass="26240">MKLLKKTNGVILSFFCLTFIAPKLFSQIPFRALENIANYSYDGKDFDEVVKYYRFYKPDSAAYYANIAIGIYNKQKDYQVLGNMFNHLGIINENQGAITEAEQKYKQAISYFKSVNFQPGIADELNRLGVLQLRKSNYTTATNFFLEALEIYDKLSLSSGIAECYLKLGAVHERQNDYDVALNYIQKADSINTQLPFSVLTLSTYNALGSIYSKKICSQKLFVIMKMVLS</sequence>
<organism evidence="2 3">
    <name type="scientific">Niabella ginsengisoli</name>
    <dbReference type="NCBI Taxonomy" id="522298"/>
    <lineage>
        <taxon>Bacteria</taxon>
        <taxon>Pseudomonadati</taxon>
        <taxon>Bacteroidota</taxon>
        <taxon>Chitinophagia</taxon>
        <taxon>Chitinophagales</taxon>
        <taxon>Chitinophagaceae</taxon>
        <taxon>Niabella</taxon>
    </lineage>
</organism>
<dbReference type="Gene3D" id="1.25.40.10">
    <property type="entry name" value="Tetratricopeptide repeat domain"/>
    <property type="match status" value="1"/>
</dbReference>
<dbReference type="RefSeq" id="WP_240828117.1">
    <property type="nucleotide sequence ID" value="NZ_JAKWBL010000001.1"/>
</dbReference>
<dbReference type="PANTHER" id="PTHR10098:SF108">
    <property type="entry name" value="TETRATRICOPEPTIDE REPEAT PROTEIN 28"/>
    <property type="match status" value="1"/>
</dbReference>
<feature type="repeat" description="TPR" evidence="1">
    <location>
        <begin position="162"/>
        <end position="195"/>
    </location>
</feature>
<dbReference type="SMART" id="SM00028">
    <property type="entry name" value="TPR"/>
    <property type="match status" value="3"/>
</dbReference>
<keyword evidence="1" id="KW-0802">TPR repeat</keyword>
<evidence type="ECO:0000313" key="2">
    <source>
        <dbReference type="EMBL" id="MCH5598285.1"/>
    </source>
</evidence>
<dbReference type="EMBL" id="JAKWBL010000001">
    <property type="protein sequence ID" value="MCH5598285.1"/>
    <property type="molecule type" value="Genomic_DNA"/>
</dbReference>
<protein>
    <submittedName>
        <fullName evidence="2">Tetratricopeptide repeat protein</fullName>
    </submittedName>
</protein>
<evidence type="ECO:0000313" key="3">
    <source>
        <dbReference type="Proteomes" id="UP001202248"/>
    </source>
</evidence>
<dbReference type="PROSITE" id="PS50005">
    <property type="entry name" value="TPR"/>
    <property type="match status" value="1"/>
</dbReference>
<dbReference type="InterPro" id="IPR019734">
    <property type="entry name" value="TPR_rpt"/>
</dbReference>
<gene>
    <name evidence="2" type="ORF">MKP09_10365</name>
</gene>
<keyword evidence="3" id="KW-1185">Reference proteome</keyword>
<name>A0ABS9SIY5_9BACT</name>
<comment type="caution">
    <text evidence="2">The sequence shown here is derived from an EMBL/GenBank/DDBJ whole genome shotgun (WGS) entry which is preliminary data.</text>
</comment>
<accession>A0ABS9SIY5</accession>